<feature type="compositionally biased region" description="Polar residues" evidence="1">
    <location>
        <begin position="10"/>
        <end position="22"/>
    </location>
</feature>
<gene>
    <name evidence="2" type="ORF">Cgig2_011075</name>
</gene>
<dbReference type="Proteomes" id="UP001153076">
    <property type="component" value="Unassembled WGS sequence"/>
</dbReference>
<accession>A0A9Q1JSF4</accession>
<evidence type="ECO:0000256" key="1">
    <source>
        <dbReference type="SAM" id="MobiDB-lite"/>
    </source>
</evidence>
<dbReference type="AlphaFoldDB" id="A0A9Q1JSF4"/>
<feature type="region of interest" description="Disordered" evidence="1">
    <location>
        <begin position="1"/>
        <end position="25"/>
    </location>
</feature>
<protein>
    <submittedName>
        <fullName evidence="2">Uncharacterized protein</fullName>
    </submittedName>
</protein>
<evidence type="ECO:0000313" key="2">
    <source>
        <dbReference type="EMBL" id="KAJ8430131.1"/>
    </source>
</evidence>
<comment type="caution">
    <text evidence="2">The sequence shown here is derived from an EMBL/GenBank/DDBJ whole genome shotgun (WGS) entry which is preliminary data.</text>
</comment>
<evidence type="ECO:0000313" key="3">
    <source>
        <dbReference type="Proteomes" id="UP001153076"/>
    </source>
</evidence>
<organism evidence="2 3">
    <name type="scientific">Carnegiea gigantea</name>
    <dbReference type="NCBI Taxonomy" id="171969"/>
    <lineage>
        <taxon>Eukaryota</taxon>
        <taxon>Viridiplantae</taxon>
        <taxon>Streptophyta</taxon>
        <taxon>Embryophyta</taxon>
        <taxon>Tracheophyta</taxon>
        <taxon>Spermatophyta</taxon>
        <taxon>Magnoliopsida</taxon>
        <taxon>eudicotyledons</taxon>
        <taxon>Gunneridae</taxon>
        <taxon>Pentapetalae</taxon>
        <taxon>Caryophyllales</taxon>
        <taxon>Cactineae</taxon>
        <taxon>Cactaceae</taxon>
        <taxon>Cactoideae</taxon>
        <taxon>Echinocereeae</taxon>
        <taxon>Carnegiea</taxon>
    </lineage>
</organism>
<proteinExistence type="predicted"/>
<name>A0A9Q1JSF4_9CARY</name>
<sequence>MIVGEEIAPKSNSNLVGNQGTDEGNHESRFHALAELDLNMDVGEEDMPKDFQSLNEEHFLGNSESNKESILGQEQDVGIISEPSAWPNRKNPPSSTIHSGMAPVQMHKSDPVNNHTMITQSARESGSMSASNAALQGRMTLRKTLSNNHAASGPSADVVCRKIGYQGIFREEACGHQGDIWLLWDKEEIHLNLIESYTQFVTMEASQQGTRP</sequence>
<dbReference type="OrthoDB" id="973561at2759"/>
<reference evidence="2" key="1">
    <citation type="submission" date="2022-04" db="EMBL/GenBank/DDBJ databases">
        <title>Carnegiea gigantea Genome sequencing and assembly v2.</title>
        <authorList>
            <person name="Copetti D."/>
            <person name="Sanderson M.J."/>
            <person name="Burquez A."/>
            <person name="Wojciechowski M.F."/>
        </authorList>
    </citation>
    <scope>NUCLEOTIDE SEQUENCE</scope>
    <source>
        <strain evidence="2">SGP5-SGP5p</strain>
        <tissue evidence="2">Aerial part</tissue>
    </source>
</reference>
<keyword evidence="3" id="KW-1185">Reference proteome</keyword>
<dbReference type="EMBL" id="JAKOGI010000821">
    <property type="protein sequence ID" value="KAJ8430131.1"/>
    <property type="molecule type" value="Genomic_DNA"/>
</dbReference>